<keyword evidence="7 11" id="KW-0407">Ion channel</keyword>
<dbReference type="Pfam" id="PF07885">
    <property type="entry name" value="Ion_trans_2"/>
    <property type="match status" value="1"/>
</dbReference>
<dbReference type="AlphaFoldDB" id="A0A1M6VPA6"/>
<dbReference type="STRING" id="1054996.SAMN05444414_101446"/>
<sequence>MQRAKALTLLAMLALIITGGTAFFHAVEGWSWLDSYFFTVVTLSTVGYGNLVPATALGKIGTTVFIMIGLGIFAVIIQQFGSFAVKKREEHTEWLIARLGHHHKPSQQPENPEEEPASANQDTPPR</sequence>
<dbReference type="InterPro" id="IPR003280">
    <property type="entry name" value="2pore_dom_K_chnl"/>
</dbReference>
<evidence type="ECO:0000256" key="7">
    <source>
        <dbReference type="ARBA" id="ARBA00023303"/>
    </source>
</evidence>
<dbReference type="OrthoDB" id="9799090at2"/>
<evidence type="ECO:0000259" key="10">
    <source>
        <dbReference type="Pfam" id="PF07885"/>
    </source>
</evidence>
<dbReference type="SUPFAM" id="SSF81324">
    <property type="entry name" value="Voltage-gated potassium channels"/>
    <property type="match status" value="1"/>
</dbReference>
<evidence type="ECO:0000256" key="5">
    <source>
        <dbReference type="ARBA" id="ARBA00023065"/>
    </source>
</evidence>
<keyword evidence="5" id="KW-0406">Ion transport</keyword>
<dbReference type="GO" id="GO:0022841">
    <property type="term" value="F:potassium ion leak channel activity"/>
    <property type="evidence" value="ECO:0007669"/>
    <property type="project" value="TreeGrafter"/>
</dbReference>
<organism evidence="11 12">
    <name type="scientific">Roseovarius marisflavi</name>
    <dbReference type="NCBI Taxonomy" id="1054996"/>
    <lineage>
        <taxon>Bacteria</taxon>
        <taxon>Pseudomonadati</taxon>
        <taxon>Pseudomonadota</taxon>
        <taxon>Alphaproteobacteria</taxon>
        <taxon>Rhodobacterales</taxon>
        <taxon>Roseobacteraceae</taxon>
        <taxon>Roseovarius</taxon>
    </lineage>
</organism>
<evidence type="ECO:0000256" key="4">
    <source>
        <dbReference type="ARBA" id="ARBA00022989"/>
    </source>
</evidence>
<comment type="subcellular location">
    <subcellularLocation>
        <location evidence="1">Membrane</location>
        <topology evidence="1">Multi-pass membrane protein</topology>
    </subcellularLocation>
</comment>
<feature type="domain" description="Potassium channel" evidence="10">
    <location>
        <begin position="12"/>
        <end position="85"/>
    </location>
</feature>
<dbReference type="PANTHER" id="PTHR11003">
    <property type="entry name" value="POTASSIUM CHANNEL, SUBFAMILY K"/>
    <property type="match status" value="1"/>
</dbReference>
<keyword evidence="3 9" id="KW-0812">Transmembrane</keyword>
<accession>A0A1M6VPA6</accession>
<protein>
    <submittedName>
        <fullName evidence="11">Voltage-gated potassium channel</fullName>
    </submittedName>
</protein>
<reference evidence="12" key="1">
    <citation type="submission" date="2016-11" db="EMBL/GenBank/DDBJ databases">
        <authorList>
            <person name="Varghese N."/>
            <person name="Submissions S."/>
        </authorList>
    </citation>
    <scope>NUCLEOTIDE SEQUENCE [LARGE SCALE GENOMIC DNA]</scope>
    <source>
        <strain evidence="12">DSM 29327</strain>
    </source>
</reference>
<evidence type="ECO:0000256" key="1">
    <source>
        <dbReference type="ARBA" id="ARBA00004141"/>
    </source>
</evidence>
<keyword evidence="4 9" id="KW-1133">Transmembrane helix</keyword>
<evidence type="ECO:0000313" key="11">
    <source>
        <dbReference type="EMBL" id="SHK83397.1"/>
    </source>
</evidence>
<evidence type="ECO:0000256" key="9">
    <source>
        <dbReference type="SAM" id="Phobius"/>
    </source>
</evidence>
<feature type="region of interest" description="Disordered" evidence="8">
    <location>
        <begin position="98"/>
        <end position="126"/>
    </location>
</feature>
<proteinExistence type="predicted"/>
<evidence type="ECO:0000256" key="6">
    <source>
        <dbReference type="ARBA" id="ARBA00023136"/>
    </source>
</evidence>
<keyword evidence="12" id="KW-1185">Reference proteome</keyword>
<dbReference type="Proteomes" id="UP000184191">
    <property type="component" value="Unassembled WGS sequence"/>
</dbReference>
<gene>
    <name evidence="11" type="ORF">SAMN05444414_101446</name>
</gene>
<dbReference type="InterPro" id="IPR013099">
    <property type="entry name" value="K_chnl_dom"/>
</dbReference>
<evidence type="ECO:0000256" key="3">
    <source>
        <dbReference type="ARBA" id="ARBA00022692"/>
    </source>
</evidence>
<dbReference type="PANTHER" id="PTHR11003:SF291">
    <property type="entry name" value="IP11374P"/>
    <property type="match status" value="1"/>
</dbReference>
<evidence type="ECO:0000256" key="2">
    <source>
        <dbReference type="ARBA" id="ARBA00022448"/>
    </source>
</evidence>
<name>A0A1M6VPA6_9RHOB</name>
<dbReference type="RefSeq" id="WP_073194478.1">
    <property type="nucleotide sequence ID" value="NZ_FRBN01000001.1"/>
</dbReference>
<evidence type="ECO:0000256" key="8">
    <source>
        <dbReference type="SAM" id="MobiDB-lite"/>
    </source>
</evidence>
<feature type="transmembrane region" description="Helical" evidence="9">
    <location>
        <begin position="64"/>
        <end position="85"/>
    </location>
</feature>
<dbReference type="GO" id="GO:0015271">
    <property type="term" value="F:outward rectifier potassium channel activity"/>
    <property type="evidence" value="ECO:0007669"/>
    <property type="project" value="TreeGrafter"/>
</dbReference>
<keyword evidence="2" id="KW-0813">Transport</keyword>
<dbReference type="GO" id="GO:0030322">
    <property type="term" value="P:stabilization of membrane potential"/>
    <property type="evidence" value="ECO:0007669"/>
    <property type="project" value="TreeGrafter"/>
</dbReference>
<dbReference type="GO" id="GO:0005886">
    <property type="term" value="C:plasma membrane"/>
    <property type="evidence" value="ECO:0007669"/>
    <property type="project" value="TreeGrafter"/>
</dbReference>
<keyword evidence="6 9" id="KW-0472">Membrane</keyword>
<evidence type="ECO:0000313" key="12">
    <source>
        <dbReference type="Proteomes" id="UP000184191"/>
    </source>
</evidence>
<dbReference type="Gene3D" id="1.10.287.70">
    <property type="match status" value="1"/>
</dbReference>
<dbReference type="EMBL" id="FRBN01000001">
    <property type="protein sequence ID" value="SHK83397.1"/>
    <property type="molecule type" value="Genomic_DNA"/>
</dbReference>